<comment type="caution">
    <text evidence="1">The sequence shown here is derived from an EMBL/GenBank/DDBJ whole genome shotgun (WGS) entry which is preliminary data.</text>
</comment>
<name>A0ACB1A943_MELEN</name>
<dbReference type="EMBL" id="CAVMJV010000069">
    <property type="protein sequence ID" value="CAK5088011.1"/>
    <property type="molecule type" value="Genomic_DNA"/>
</dbReference>
<dbReference type="Proteomes" id="UP001497535">
    <property type="component" value="Unassembled WGS sequence"/>
</dbReference>
<keyword evidence="2" id="KW-1185">Reference proteome</keyword>
<sequence>MSGSDFNPQFFTPEENNAFSTILTQLRSFERTVAQTFRQLEGRLNNIEENLKKNKDSLTGTKGSITKLRNNLSEFKIVFEEKCRNIEKLGIKHNDKELENSDEREESSDDDSIETEANEIEVNETTEENNQLVMTMDPFLNTGGFVGTISCR</sequence>
<protein>
    <submittedName>
        <fullName evidence="1">Uncharacterized protein</fullName>
    </submittedName>
</protein>
<proteinExistence type="predicted"/>
<evidence type="ECO:0000313" key="2">
    <source>
        <dbReference type="Proteomes" id="UP001497535"/>
    </source>
</evidence>
<evidence type="ECO:0000313" key="1">
    <source>
        <dbReference type="EMBL" id="CAK5088011.1"/>
    </source>
</evidence>
<gene>
    <name evidence="1" type="ORF">MENTE1834_LOCUS35647</name>
</gene>
<accession>A0ACB1A943</accession>
<reference evidence="1" key="1">
    <citation type="submission" date="2023-11" db="EMBL/GenBank/DDBJ databases">
        <authorList>
            <person name="Poullet M."/>
        </authorList>
    </citation>
    <scope>NUCLEOTIDE SEQUENCE</scope>
    <source>
        <strain evidence="1">E1834</strain>
    </source>
</reference>
<organism evidence="1 2">
    <name type="scientific">Meloidogyne enterolobii</name>
    <name type="common">Root-knot nematode worm</name>
    <name type="synonym">Meloidogyne mayaguensis</name>
    <dbReference type="NCBI Taxonomy" id="390850"/>
    <lineage>
        <taxon>Eukaryota</taxon>
        <taxon>Metazoa</taxon>
        <taxon>Ecdysozoa</taxon>
        <taxon>Nematoda</taxon>
        <taxon>Chromadorea</taxon>
        <taxon>Rhabditida</taxon>
        <taxon>Tylenchina</taxon>
        <taxon>Tylenchomorpha</taxon>
        <taxon>Tylenchoidea</taxon>
        <taxon>Meloidogynidae</taxon>
        <taxon>Meloidogyninae</taxon>
        <taxon>Meloidogyne</taxon>
    </lineage>
</organism>